<sequence>MRLGLFGAILVSAMAQTVHSEDKAEDGPLKVVVHVNFPESGVQGAGLKNVSKVLMEAPDTQVEVVCHGAGIGLVEKARTDHVEAVGALIKKGVRFVACENTMRQKSIRKEDLLPGVGTVPSGALEVIRKQQRDGFAYFKP</sequence>
<dbReference type="AlphaFoldDB" id="A0AAU7CCJ3"/>
<dbReference type="SUPFAM" id="SSF75169">
    <property type="entry name" value="DsrEFH-like"/>
    <property type="match status" value="1"/>
</dbReference>
<dbReference type="InterPro" id="IPR027396">
    <property type="entry name" value="DsrEFH-like"/>
</dbReference>
<dbReference type="Gene3D" id="3.40.1260.10">
    <property type="entry name" value="DsrEFH-like"/>
    <property type="match status" value="1"/>
</dbReference>
<accession>A0AAU7CCJ3</accession>
<dbReference type="PANTHER" id="PTHR37691:SF1">
    <property type="entry name" value="BLR3518 PROTEIN"/>
    <property type="match status" value="1"/>
</dbReference>
<dbReference type="EMBL" id="CP155447">
    <property type="protein sequence ID" value="XBH02891.1"/>
    <property type="molecule type" value="Genomic_DNA"/>
</dbReference>
<dbReference type="RefSeq" id="WP_406695632.1">
    <property type="nucleotide sequence ID" value="NZ_CP155447.1"/>
</dbReference>
<dbReference type="InterPro" id="IPR003787">
    <property type="entry name" value="Sulphur_relay_DsrE/F-like"/>
</dbReference>
<name>A0AAU7CCJ3_9BACT</name>
<organism evidence="1">
    <name type="scientific">Singulisphaera sp. Ch08</name>
    <dbReference type="NCBI Taxonomy" id="3120278"/>
    <lineage>
        <taxon>Bacteria</taxon>
        <taxon>Pseudomonadati</taxon>
        <taxon>Planctomycetota</taxon>
        <taxon>Planctomycetia</taxon>
        <taxon>Isosphaerales</taxon>
        <taxon>Isosphaeraceae</taxon>
        <taxon>Singulisphaera</taxon>
    </lineage>
</organism>
<evidence type="ECO:0000313" key="1">
    <source>
        <dbReference type="EMBL" id="XBH02891.1"/>
    </source>
</evidence>
<dbReference type="Pfam" id="PF02635">
    <property type="entry name" value="DsrE"/>
    <property type="match status" value="1"/>
</dbReference>
<dbReference type="PANTHER" id="PTHR37691">
    <property type="entry name" value="BLR3518 PROTEIN"/>
    <property type="match status" value="1"/>
</dbReference>
<protein>
    <submittedName>
        <fullName evidence="1">DsrE family protein</fullName>
    </submittedName>
</protein>
<reference evidence="1" key="1">
    <citation type="submission" date="2024-05" db="EMBL/GenBank/DDBJ databases">
        <title>Planctomycetes of the genus Singulisphaera possess chitinolytic capabilities.</title>
        <authorList>
            <person name="Ivanova A."/>
        </authorList>
    </citation>
    <scope>NUCLEOTIDE SEQUENCE</scope>
    <source>
        <strain evidence="1">Ch08T</strain>
    </source>
</reference>
<gene>
    <name evidence="1" type="ORF">V5E97_31960</name>
</gene>
<proteinExistence type="predicted"/>